<evidence type="ECO:0000313" key="4">
    <source>
        <dbReference type="EMBL" id="MFA9479370.1"/>
    </source>
</evidence>
<feature type="domain" description="HTH cro/C1-type" evidence="3">
    <location>
        <begin position="10"/>
        <end position="64"/>
    </location>
</feature>
<reference evidence="4 5" key="1">
    <citation type="submission" date="2024-08" db="EMBL/GenBank/DDBJ databases">
        <title>Whole-genome sequencing of halo(alkali)philic microorganisms from hypersaline lakes.</title>
        <authorList>
            <person name="Sorokin D.Y."/>
            <person name="Merkel A.Y."/>
            <person name="Messina E."/>
            <person name="Yakimov M."/>
        </authorList>
    </citation>
    <scope>NUCLEOTIDE SEQUENCE [LARGE SCALE GENOMIC DNA]</scope>
    <source>
        <strain evidence="4 5">AB-hyl4</strain>
    </source>
</reference>
<dbReference type="CDD" id="cd00093">
    <property type="entry name" value="HTH_XRE"/>
    <property type="match status" value="1"/>
</dbReference>
<dbReference type="Gene3D" id="1.10.260.40">
    <property type="entry name" value="lambda repressor-like DNA-binding domains"/>
    <property type="match status" value="1"/>
</dbReference>
<comment type="caution">
    <text evidence="4">The sequence shown here is derived from an EMBL/GenBank/DDBJ whole genome shotgun (WGS) entry which is preliminary data.</text>
</comment>
<keyword evidence="5" id="KW-1185">Reference proteome</keyword>
<sequence>MHVRAIGDAIRVVRMAKGFKVKELAERSHLSASFISLVESGDREPSLSGIRAIADALGVPSDVLLLMSNLSSSSLRSTDRTTGDVVRSVDQILKAEAELEQKLRELEGSEGGNEDASRRLDS</sequence>
<dbReference type="Pfam" id="PF01381">
    <property type="entry name" value="HTH_3"/>
    <property type="match status" value="1"/>
</dbReference>
<keyword evidence="1" id="KW-0238">DNA-binding</keyword>
<dbReference type="InterPro" id="IPR001387">
    <property type="entry name" value="Cro/C1-type_HTH"/>
</dbReference>
<dbReference type="RefSeq" id="WP_425346290.1">
    <property type="nucleotide sequence ID" value="NZ_JBGUBD010000008.1"/>
</dbReference>
<proteinExistence type="predicted"/>
<gene>
    <name evidence="4" type="ORF">ACERK3_13855</name>
</gene>
<organism evidence="4 5">
    <name type="scientific">Natronomicrosphaera hydrolytica</name>
    <dbReference type="NCBI Taxonomy" id="3242702"/>
    <lineage>
        <taxon>Bacteria</taxon>
        <taxon>Pseudomonadati</taxon>
        <taxon>Planctomycetota</taxon>
        <taxon>Phycisphaerae</taxon>
        <taxon>Phycisphaerales</taxon>
        <taxon>Phycisphaeraceae</taxon>
        <taxon>Natronomicrosphaera</taxon>
    </lineage>
</organism>
<dbReference type="PROSITE" id="PS50943">
    <property type="entry name" value="HTH_CROC1"/>
    <property type="match status" value="1"/>
</dbReference>
<evidence type="ECO:0000256" key="1">
    <source>
        <dbReference type="ARBA" id="ARBA00023125"/>
    </source>
</evidence>
<feature type="region of interest" description="Disordered" evidence="2">
    <location>
        <begin position="103"/>
        <end position="122"/>
    </location>
</feature>
<evidence type="ECO:0000256" key="2">
    <source>
        <dbReference type="SAM" id="MobiDB-lite"/>
    </source>
</evidence>
<dbReference type="SUPFAM" id="SSF47413">
    <property type="entry name" value="lambda repressor-like DNA-binding domains"/>
    <property type="match status" value="1"/>
</dbReference>
<evidence type="ECO:0000259" key="3">
    <source>
        <dbReference type="PROSITE" id="PS50943"/>
    </source>
</evidence>
<dbReference type="InterPro" id="IPR050807">
    <property type="entry name" value="TransReg_Diox_bact_type"/>
</dbReference>
<name>A0ABV4U703_9BACT</name>
<dbReference type="SMART" id="SM00530">
    <property type="entry name" value="HTH_XRE"/>
    <property type="match status" value="1"/>
</dbReference>
<dbReference type="Proteomes" id="UP001575105">
    <property type="component" value="Unassembled WGS sequence"/>
</dbReference>
<dbReference type="PANTHER" id="PTHR46797">
    <property type="entry name" value="HTH-TYPE TRANSCRIPTIONAL REGULATOR"/>
    <property type="match status" value="1"/>
</dbReference>
<dbReference type="InterPro" id="IPR010982">
    <property type="entry name" value="Lambda_DNA-bd_dom_sf"/>
</dbReference>
<accession>A0ABV4U703</accession>
<dbReference type="EMBL" id="JBGUBD010000008">
    <property type="protein sequence ID" value="MFA9479370.1"/>
    <property type="molecule type" value="Genomic_DNA"/>
</dbReference>
<protein>
    <submittedName>
        <fullName evidence="4">Helix-turn-helix domain-containing protein</fullName>
    </submittedName>
</protein>
<dbReference type="PANTHER" id="PTHR46797:SF1">
    <property type="entry name" value="METHYLPHOSPHONATE SYNTHASE"/>
    <property type="match status" value="1"/>
</dbReference>
<evidence type="ECO:0000313" key="5">
    <source>
        <dbReference type="Proteomes" id="UP001575105"/>
    </source>
</evidence>